<evidence type="ECO:0000313" key="12">
    <source>
        <dbReference type="Proteomes" id="UP000091979"/>
    </source>
</evidence>
<dbReference type="PROSITE" id="PS50263">
    <property type="entry name" value="CN_HYDROLASE"/>
    <property type="match status" value="1"/>
</dbReference>
<evidence type="ECO:0000256" key="8">
    <source>
        <dbReference type="PIRNR" id="PIRNR006630"/>
    </source>
</evidence>
<feature type="binding site" evidence="7">
    <location>
        <position position="519"/>
    </location>
    <ligand>
        <name>deamido-NAD(+)</name>
        <dbReference type="ChEBI" id="CHEBI:58437"/>
        <note>ligand shared between two neighboring subunits</note>
    </ligand>
</feature>
<dbReference type="FunFam" id="3.40.50.620:FF:000106">
    <property type="entry name" value="Glutamine-dependent NAD(+) synthetase"/>
    <property type="match status" value="1"/>
</dbReference>
<dbReference type="GO" id="GO:0003952">
    <property type="term" value="F:NAD+ synthase (glutamine-hydrolyzing) activity"/>
    <property type="evidence" value="ECO:0007669"/>
    <property type="project" value="UniProtKB-UniRule"/>
</dbReference>
<gene>
    <name evidence="7" type="primary">nadE</name>
    <name evidence="11" type="ORF">SP90_14800</name>
</gene>
<dbReference type="InterPro" id="IPR036526">
    <property type="entry name" value="C-N_Hydrolase_sf"/>
</dbReference>
<comment type="caution">
    <text evidence="11">The sequence shown here is derived from an EMBL/GenBank/DDBJ whole genome shotgun (WGS) entry which is preliminary data.</text>
</comment>
<dbReference type="SUPFAM" id="SSF52402">
    <property type="entry name" value="Adenine nucleotide alpha hydrolases-like"/>
    <property type="match status" value="1"/>
</dbReference>
<organism evidence="11 12">
    <name type="scientific">Halodesulfovibrio spirochaetisodalis</name>
    <dbReference type="NCBI Taxonomy" id="1560234"/>
    <lineage>
        <taxon>Bacteria</taxon>
        <taxon>Pseudomonadati</taxon>
        <taxon>Thermodesulfobacteriota</taxon>
        <taxon>Desulfovibrionia</taxon>
        <taxon>Desulfovibrionales</taxon>
        <taxon>Desulfovibrionaceae</taxon>
        <taxon>Halodesulfovibrio</taxon>
    </lineage>
</organism>
<feature type="active site" description="For glutaminase activity" evidence="7">
    <location>
        <position position="113"/>
    </location>
</feature>
<dbReference type="GO" id="GO:0009435">
    <property type="term" value="P:NAD+ biosynthetic process"/>
    <property type="evidence" value="ECO:0007669"/>
    <property type="project" value="UniProtKB-UniRule"/>
</dbReference>
<dbReference type="HAMAP" id="MF_02090">
    <property type="entry name" value="NadE_glutamine_dep"/>
    <property type="match status" value="1"/>
</dbReference>
<feature type="binding site" evidence="7">
    <location>
        <position position="187"/>
    </location>
    <ligand>
        <name>L-glutamine</name>
        <dbReference type="ChEBI" id="CHEBI:58359"/>
    </ligand>
</feature>
<evidence type="ECO:0000259" key="10">
    <source>
        <dbReference type="PROSITE" id="PS50263"/>
    </source>
</evidence>
<dbReference type="InterPro" id="IPR003010">
    <property type="entry name" value="C-N_Hydrolase"/>
</dbReference>
<feature type="binding site" evidence="7">
    <location>
        <begin position="296"/>
        <end position="303"/>
    </location>
    <ligand>
        <name>ATP</name>
        <dbReference type="ChEBI" id="CHEBI:30616"/>
    </ligand>
</feature>
<dbReference type="PIRSF" id="PIRSF006630">
    <property type="entry name" value="NADS_GAT"/>
    <property type="match status" value="1"/>
</dbReference>
<comment type="pathway">
    <text evidence="1 7 8">Cofactor biosynthesis; NAD(+) biosynthesis; NAD(+) from deamido-NAD(+) (L-Gln route): step 1/1.</text>
</comment>
<dbReference type="GO" id="GO:0005524">
    <property type="term" value="F:ATP binding"/>
    <property type="evidence" value="ECO:0007669"/>
    <property type="project" value="UniProtKB-UniRule"/>
</dbReference>
<feature type="binding site" evidence="7">
    <location>
        <position position="193"/>
    </location>
    <ligand>
        <name>L-glutamine</name>
        <dbReference type="ChEBI" id="CHEBI:58359"/>
    </ligand>
</feature>
<comment type="caution">
    <text evidence="7">Lacks conserved residue(s) required for the propagation of feature annotation.</text>
</comment>
<keyword evidence="12" id="KW-1185">Reference proteome</keyword>
<dbReference type="OrthoDB" id="9799210at2"/>
<dbReference type="PANTHER" id="PTHR23090">
    <property type="entry name" value="NH 3 /GLUTAMINE-DEPENDENT NAD + SYNTHETASE"/>
    <property type="match status" value="1"/>
</dbReference>
<dbReference type="UniPathway" id="UPA00253">
    <property type="reaction ID" value="UER00334"/>
</dbReference>
<feature type="active site" description="Proton acceptor; for glutaminase activity" evidence="7">
    <location>
        <position position="41"/>
    </location>
</feature>
<evidence type="ECO:0000256" key="1">
    <source>
        <dbReference type="ARBA" id="ARBA00005188"/>
    </source>
</evidence>
<dbReference type="CDD" id="cd00553">
    <property type="entry name" value="NAD_synthase"/>
    <property type="match status" value="1"/>
</dbReference>
<dbReference type="GO" id="GO:0008795">
    <property type="term" value="F:NAD+ synthase activity"/>
    <property type="evidence" value="ECO:0007669"/>
    <property type="project" value="UniProtKB-UniRule"/>
</dbReference>
<dbReference type="InterPro" id="IPR022310">
    <property type="entry name" value="NAD/GMP_synthase"/>
</dbReference>
<evidence type="ECO:0000313" key="11">
    <source>
        <dbReference type="EMBL" id="OBQ46036.1"/>
    </source>
</evidence>
<dbReference type="PANTHER" id="PTHR23090:SF9">
    <property type="entry name" value="GLUTAMINE-DEPENDENT NAD(+) SYNTHETASE"/>
    <property type="match status" value="1"/>
</dbReference>
<protein>
    <recommendedName>
        <fullName evidence="7 8">Glutamine-dependent NAD(+) synthetase</fullName>
        <ecNumber evidence="7 8">6.3.5.1</ecNumber>
    </recommendedName>
    <alternativeName>
        <fullName evidence="7 8">NAD(+) synthase [glutamine-hydrolyzing]</fullName>
    </alternativeName>
</protein>
<comment type="function">
    <text evidence="7">Catalyzes the ATP-dependent amidation of deamido-NAD to form NAD. Uses L-glutamine as a nitrogen source.</text>
</comment>
<feature type="binding site" evidence="7">
    <location>
        <position position="403"/>
    </location>
    <ligand>
        <name>ATP</name>
        <dbReference type="ChEBI" id="CHEBI:30616"/>
    </ligand>
</feature>
<evidence type="ECO:0000256" key="5">
    <source>
        <dbReference type="ARBA" id="ARBA00022840"/>
    </source>
</evidence>
<feature type="binding site" evidence="7">
    <location>
        <position position="408"/>
    </location>
    <ligand>
        <name>deamido-NAD(+)</name>
        <dbReference type="ChEBI" id="CHEBI:58437"/>
        <note>ligand shared between two neighboring subunits</note>
    </ligand>
</feature>
<dbReference type="CDD" id="cd07570">
    <property type="entry name" value="GAT_Gln-NAD-synth"/>
    <property type="match status" value="1"/>
</dbReference>
<evidence type="ECO:0000256" key="9">
    <source>
        <dbReference type="RuleBase" id="RU003811"/>
    </source>
</evidence>
<reference evidence="11 12" key="1">
    <citation type="submission" date="2015-01" db="EMBL/GenBank/DDBJ databases">
        <title>Desulfovibrio sp. JC271 draft genome sequence.</title>
        <authorList>
            <person name="Shivani Y."/>
            <person name="Subhash Y."/>
            <person name="Sasikala C."/>
            <person name="Ramana C.V."/>
        </authorList>
    </citation>
    <scope>NUCLEOTIDE SEQUENCE [LARGE SCALE GENOMIC DNA]</scope>
    <source>
        <strain evidence="11 12">JC271</strain>
    </source>
</reference>
<dbReference type="NCBIfam" id="TIGR00552">
    <property type="entry name" value="nadE"/>
    <property type="match status" value="1"/>
</dbReference>
<sequence length="549" mass="59885">MKVALLQLNPVVGDVSGNITKIAEAVKQAAKDGAQLCVTPELSVCGYPPRDLLLREDFINGCQNSLKALAVELKDMPPTLVGVPIHNPDSIGKPVFNAAALIENGNYSIVAHKTLLPTYDVFDENRYFEQGKMLGLVTINGRKIGVTICEDIWNDKSYWKEHRRYTQDPLGALVEEDAELIINLSASPFTLGKQFVREEMLSSMARHYDLPFLYVNQIGGNDDLIFGGKSLAYAADGTLIGKAKAFDEDVLIVDVAGNSGRIEQENLCDEAQTWNALVLGTRDYVRKCGFSKVVLGLSGGVDSALTAAVAAEALGADNVIGVLMPSPYSSQGSIDDSLDLAKRLGICTETIEIEPMLSAFLGSLEPVFEGANTDVTEENLQARIRGNLLMAISNKFGALLLTTGNKSELAVGYCTIYGDMAGGLAVIADVPKTLVWNVCRWVNTNCGEKIPVEIIEKAPSAELRPDQKDSDSLPEYEELDAILHKYIDERLSKEAIISQGHAREDVERVLWLVKISEFKRRQAAPGLRITDRAFGTGWRMPVASRVSYV</sequence>
<evidence type="ECO:0000256" key="2">
    <source>
        <dbReference type="ARBA" id="ARBA00007145"/>
    </source>
</evidence>
<dbReference type="EC" id="6.3.5.1" evidence="7 8"/>
<dbReference type="Proteomes" id="UP000091979">
    <property type="component" value="Unassembled WGS sequence"/>
</dbReference>
<dbReference type="Gene3D" id="3.60.110.10">
    <property type="entry name" value="Carbon-nitrogen hydrolase"/>
    <property type="match status" value="1"/>
</dbReference>
<feature type="active site" description="Nucleophile; for glutaminase activity" evidence="7">
    <location>
        <position position="149"/>
    </location>
</feature>
<dbReference type="InterPro" id="IPR014445">
    <property type="entry name" value="Gln-dep_NAD_synthase"/>
</dbReference>
<dbReference type="GO" id="GO:0004359">
    <property type="term" value="F:glutaminase activity"/>
    <property type="evidence" value="ECO:0007669"/>
    <property type="project" value="InterPro"/>
</dbReference>
<name>A0A1B7X9K3_9BACT</name>
<evidence type="ECO:0000256" key="7">
    <source>
        <dbReference type="HAMAP-Rule" id="MF_02090"/>
    </source>
</evidence>
<dbReference type="SUPFAM" id="SSF56317">
    <property type="entry name" value="Carbon-nitrogen hydrolase"/>
    <property type="match status" value="1"/>
</dbReference>
<evidence type="ECO:0000256" key="3">
    <source>
        <dbReference type="ARBA" id="ARBA00022598"/>
    </source>
</evidence>
<dbReference type="AlphaFoldDB" id="A0A1B7X9K3"/>
<dbReference type="NCBIfam" id="NF010588">
    <property type="entry name" value="PRK13981.1"/>
    <property type="match status" value="1"/>
</dbReference>
<dbReference type="GO" id="GO:0005737">
    <property type="term" value="C:cytoplasm"/>
    <property type="evidence" value="ECO:0007669"/>
    <property type="project" value="InterPro"/>
</dbReference>
<dbReference type="InterPro" id="IPR003694">
    <property type="entry name" value="NAD_synthase"/>
</dbReference>
<dbReference type="EMBL" id="JXMS01000032">
    <property type="protein sequence ID" value="OBQ46036.1"/>
    <property type="molecule type" value="Genomic_DNA"/>
</dbReference>
<feature type="binding site" evidence="7">
    <location>
        <position position="379"/>
    </location>
    <ligand>
        <name>deamido-NAD(+)</name>
        <dbReference type="ChEBI" id="CHEBI:58437"/>
        <note>ligand shared between two neighboring subunits</note>
    </ligand>
</feature>
<comment type="catalytic activity">
    <reaction evidence="7 8">
        <text>deamido-NAD(+) + L-glutamine + ATP + H2O = L-glutamate + AMP + diphosphate + NAD(+) + H(+)</text>
        <dbReference type="Rhea" id="RHEA:24384"/>
        <dbReference type="ChEBI" id="CHEBI:15377"/>
        <dbReference type="ChEBI" id="CHEBI:15378"/>
        <dbReference type="ChEBI" id="CHEBI:29985"/>
        <dbReference type="ChEBI" id="CHEBI:30616"/>
        <dbReference type="ChEBI" id="CHEBI:33019"/>
        <dbReference type="ChEBI" id="CHEBI:57540"/>
        <dbReference type="ChEBI" id="CHEBI:58359"/>
        <dbReference type="ChEBI" id="CHEBI:58437"/>
        <dbReference type="ChEBI" id="CHEBI:456215"/>
        <dbReference type="EC" id="6.3.5.1"/>
    </reaction>
</comment>
<keyword evidence="3 7" id="KW-0436">Ligase</keyword>
<comment type="similarity">
    <text evidence="9">Belongs to the NAD synthetase family.</text>
</comment>
<dbReference type="STRING" id="1560234.SP90_14800"/>
<dbReference type="RefSeq" id="WP_066858002.1">
    <property type="nucleotide sequence ID" value="NZ_JXMS01000032.1"/>
</dbReference>
<dbReference type="PATRIC" id="fig|1560234.3.peg.2239"/>
<dbReference type="Pfam" id="PF00795">
    <property type="entry name" value="CN_hydrolase"/>
    <property type="match status" value="1"/>
</dbReference>
<feature type="domain" description="CN hydrolase" evidence="10">
    <location>
        <begin position="1"/>
        <end position="257"/>
    </location>
</feature>
<dbReference type="Gene3D" id="3.40.50.620">
    <property type="entry name" value="HUPs"/>
    <property type="match status" value="1"/>
</dbReference>
<accession>A0A1B7X9K3</accession>
<keyword evidence="4 7" id="KW-0547">Nucleotide-binding</keyword>
<evidence type="ECO:0000256" key="6">
    <source>
        <dbReference type="ARBA" id="ARBA00023027"/>
    </source>
</evidence>
<keyword evidence="5 7" id="KW-0067">ATP-binding</keyword>
<evidence type="ECO:0000256" key="4">
    <source>
        <dbReference type="ARBA" id="ARBA00022741"/>
    </source>
</evidence>
<comment type="similarity">
    <text evidence="2 7 8">In the C-terminal section; belongs to the NAD synthetase family.</text>
</comment>
<keyword evidence="6 7" id="KW-0520">NAD</keyword>
<dbReference type="InterPro" id="IPR014729">
    <property type="entry name" value="Rossmann-like_a/b/a_fold"/>
</dbReference>
<proteinExistence type="inferred from homology"/>
<dbReference type="Pfam" id="PF02540">
    <property type="entry name" value="NAD_synthase"/>
    <property type="match status" value="1"/>
</dbReference>
<feature type="binding site" evidence="7">
    <location>
        <position position="119"/>
    </location>
    <ligand>
        <name>L-glutamine</name>
        <dbReference type="ChEBI" id="CHEBI:58359"/>
    </ligand>
</feature>